<evidence type="ECO:0000313" key="11">
    <source>
        <dbReference type="Proteomes" id="UP001107558"/>
    </source>
</evidence>
<dbReference type="GO" id="GO:0007224">
    <property type="term" value="P:smoothened signaling pathway"/>
    <property type="evidence" value="ECO:0007669"/>
    <property type="project" value="TreeGrafter"/>
</dbReference>
<dbReference type="EMBL" id="JADBJN010000003">
    <property type="protein sequence ID" value="KAG5669714.1"/>
    <property type="molecule type" value="Genomic_DNA"/>
</dbReference>
<dbReference type="PROSITE" id="PS51257">
    <property type="entry name" value="PROKAR_LIPOPROTEIN"/>
    <property type="match status" value="1"/>
</dbReference>
<keyword evidence="3 8" id="KW-1133">Transmembrane helix</keyword>
<dbReference type="Proteomes" id="UP001107558">
    <property type="component" value="Chromosome 3"/>
</dbReference>
<dbReference type="InterPro" id="IPR000731">
    <property type="entry name" value="SSD"/>
</dbReference>
<accession>A0A9J6BJ22</accession>
<dbReference type="InterPro" id="IPR052081">
    <property type="entry name" value="Dispatched_Hh_regulator"/>
</dbReference>
<evidence type="ECO:0000256" key="1">
    <source>
        <dbReference type="ARBA" id="ARBA00004141"/>
    </source>
</evidence>
<proteinExistence type="inferred from homology"/>
<dbReference type="PANTHER" id="PTHR45951">
    <property type="entry name" value="PROTEIN DISPATCHED-RELATED"/>
    <property type="match status" value="1"/>
</dbReference>
<organism evidence="10 11">
    <name type="scientific">Polypedilum vanderplanki</name>
    <name type="common">Sleeping chironomid midge</name>
    <dbReference type="NCBI Taxonomy" id="319348"/>
    <lineage>
        <taxon>Eukaryota</taxon>
        <taxon>Metazoa</taxon>
        <taxon>Ecdysozoa</taxon>
        <taxon>Arthropoda</taxon>
        <taxon>Hexapoda</taxon>
        <taxon>Insecta</taxon>
        <taxon>Pterygota</taxon>
        <taxon>Neoptera</taxon>
        <taxon>Endopterygota</taxon>
        <taxon>Diptera</taxon>
        <taxon>Nematocera</taxon>
        <taxon>Chironomoidea</taxon>
        <taxon>Chironomidae</taxon>
        <taxon>Chironominae</taxon>
        <taxon>Polypedilum</taxon>
        <taxon>Polypedilum</taxon>
    </lineage>
</organism>
<evidence type="ECO:0000256" key="2">
    <source>
        <dbReference type="ARBA" id="ARBA00022692"/>
    </source>
</evidence>
<keyword evidence="2 8" id="KW-0812">Transmembrane</keyword>
<feature type="transmembrane region" description="Helical" evidence="8">
    <location>
        <begin position="397"/>
        <end position="414"/>
    </location>
</feature>
<dbReference type="SUPFAM" id="SSF82866">
    <property type="entry name" value="Multidrug efflux transporter AcrB transmembrane domain"/>
    <property type="match status" value="2"/>
</dbReference>
<feature type="transmembrane region" description="Helical" evidence="8">
    <location>
        <begin position="624"/>
        <end position="644"/>
    </location>
</feature>
<dbReference type="GO" id="GO:0022857">
    <property type="term" value="F:transmembrane transporter activity"/>
    <property type="evidence" value="ECO:0007669"/>
    <property type="project" value="TreeGrafter"/>
</dbReference>
<feature type="transmembrane region" description="Helical" evidence="8">
    <location>
        <begin position="1024"/>
        <end position="1047"/>
    </location>
</feature>
<feature type="transmembrane region" description="Helical" evidence="8">
    <location>
        <begin position="922"/>
        <end position="947"/>
    </location>
</feature>
<name>A0A9J6BJ22_POLVA</name>
<feature type="transmembrane region" description="Helical" evidence="8">
    <location>
        <begin position="451"/>
        <end position="474"/>
    </location>
</feature>
<keyword evidence="4 8" id="KW-0472">Membrane</keyword>
<feature type="transmembrane region" description="Helical" evidence="8">
    <location>
        <begin position="898"/>
        <end position="916"/>
    </location>
</feature>
<gene>
    <name evidence="10" type="ORF">PVAND_000009</name>
</gene>
<feature type="transmembrane region" description="Helical" evidence="8">
    <location>
        <begin position="12"/>
        <end position="33"/>
    </location>
</feature>
<feature type="domain" description="SSD" evidence="9">
    <location>
        <begin position="422"/>
        <end position="575"/>
    </location>
</feature>
<dbReference type="Pfam" id="PF12349">
    <property type="entry name" value="Sterol-sensing"/>
    <property type="match status" value="1"/>
</dbReference>
<sequence>MIFYYKLLVFRPVLVLSVILVFSLSCILTTILLKNPPDFSDPTLGFVTRGTEISMRLTTWKNLLEETRPSGILLVNPKELQQHEFDKKHRKNKARHQKKKLKFDEKMKKLKDYATNKSYNTDIVYNLDDNENGNDTLTESHHTHWDYGTNKSYDEERENKIKEEKKKKWKGFLNLDPPPLTSTDFQSTNGYFCESPNKEYIHFVIKRTQWNINESMFDTNSLLSMCELEQKLVDTEGYINLCQKEISSSACCKPWSLPNYVALLSNKTSCFDINDEDVALVKTLLFDCFQYYHGLKLDYDCTQSKCRVPDECGQFNAVYNILHFLTDRNFIKLNETVENLSAAMMFLPIARSKDALPFYHNLMKKGENAMQSDLVGVVAMDLGIKNALFDESLLKDAWLVGLGFLFVLICMWLYTSSFFVTINTVFAIILSLGLSYFIYNMIFKLKFFPFMNLLVLIVIVGIGSDDAFIFMKIWHCVYTERFRKNFNSPLTPSSSFASEPYSESRDLDSLVAVMAKTLEHASISMFVTSLTTAAAFYASFESSITAVRCFGIFAGTTVMVNYLLMITWLPAAVAISERIYCFSRSWFINIGYFTSSIDKFLKWYSQLSGKIENLIVTLVTKYSIVWIILLFGFGVLNGIFVLYWPKLELPDTQTFRLFIHDHPFEIYETHYRDLFWFEKMYTSSESFKLPIRFIWGVNAIDNGNYLDPTSRGSLQFDTTFNVSAPESQIWLLEFCQRLKRQPFYQMSFGLLVPNCFIENLISWMARKCKDSMSDIDRNPCCESSTFPYSPDIFDYCLPESIFALYETPREFFIPGVAGPKFQIVERTNNSIITQVKAIVVECDSNQSFSHSFYEMENFVTSVEKWFKDELATAPIGMKNGFFTSELDFYDLQQTLSKGTTTALIFSMSIAFIVLLLSSRNLFVSFFAIITVTLTILSIVGTLVLLGWKLNILESVAMITAIGLAVDFSLHYGVQYRYSKENDRISSTKFALQMISPTVMAATTTMTAGFLMMPSSVLAYTQIGIFLIVSMSISWIYSTFFLMSLLSFCGPEYGFGQFSISTAINFKNGRNDGKNIKNQIEAINNKIQQQSNEQLLSASSSTACNFMESETHEMEMDSLSNSVVKTISLNSSTTIPSISSMRPPSFKESFTKKRAFIKDTSPSTNSTVTVCQVDDDSDFYKL</sequence>
<feature type="transmembrane region" description="Helical" evidence="8">
    <location>
        <begin position="521"/>
        <end position="540"/>
    </location>
</feature>
<keyword evidence="11" id="KW-1185">Reference proteome</keyword>
<evidence type="ECO:0000256" key="3">
    <source>
        <dbReference type="ARBA" id="ARBA00022989"/>
    </source>
</evidence>
<comment type="caution">
    <text evidence="10">The sequence shown here is derived from an EMBL/GenBank/DDBJ whole genome shotgun (WGS) entry which is preliminary data.</text>
</comment>
<dbReference type="AlphaFoldDB" id="A0A9J6BJ22"/>
<feature type="transmembrane region" description="Helical" evidence="8">
    <location>
        <begin position="552"/>
        <end position="575"/>
    </location>
</feature>
<keyword evidence="5" id="KW-0325">Glycoprotein</keyword>
<evidence type="ECO:0000313" key="10">
    <source>
        <dbReference type="EMBL" id="KAG5669714.1"/>
    </source>
</evidence>
<dbReference type="Gene3D" id="1.20.1640.10">
    <property type="entry name" value="Multidrug efflux transporter AcrB transmembrane domain"/>
    <property type="match status" value="2"/>
</dbReference>
<dbReference type="InterPro" id="IPR053958">
    <property type="entry name" value="HMGCR/SNAP/NPC1-like_SSD"/>
</dbReference>
<comment type="similarity">
    <text evidence="6">Belongs to the dispatched family.</text>
</comment>
<evidence type="ECO:0000259" key="9">
    <source>
        <dbReference type="PROSITE" id="PS50156"/>
    </source>
</evidence>
<feature type="transmembrane region" description="Helical" evidence="8">
    <location>
        <begin position="954"/>
        <end position="973"/>
    </location>
</feature>
<dbReference type="OrthoDB" id="193905at2759"/>
<protein>
    <recommendedName>
        <fullName evidence="9">SSD domain-containing protein</fullName>
    </recommendedName>
</protein>
<dbReference type="PROSITE" id="PS50156">
    <property type="entry name" value="SSD"/>
    <property type="match status" value="1"/>
</dbReference>
<evidence type="ECO:0000256" key="4">
    <source>
        <dbReference type="ARBA" id="ARBA00023136"/>
    </source>
</evidence>
<evidence type="ECO:0000256" key="5">
    <source>
        <dbReference type="ARBA" id="ARBA00023180"/>
    </source>
</evidence>
<reference evidence="10" key="1">
    <citation type="submission" date="2021-03" db="EMBL/GenBank/DDBJ databases">
        <title>Chromosome level genome of the anhydrobiotic midge Polypedilum vanderplanki.</title>
        <authorList>
            <person name="Yoshida Y."/>
            <person name="Kikawada T."/>
            <person name="Gusev O."/>
        </authorList>
    </citation>
    <scope>NUCLEOTIDE SEQUENCE</scope>
    <source>
        <strain evidence="10">NIAS01</strain>
        <tissue evidence="10">Whole body or cell culture</tissue>
    </source>
</reference>
<evidence type="ECO:0000256" key="6">
    <source>
        <dbReference type="ARBA" id="ARBA00038046"/>
    </source>
</evidence>
<feature type="region of interest" description="Disordered" evidence="7">
    <location>
        <begin position="134"/>
        <end position="158"/>
    </location>
</feature>
<dbReference type="PANTHER" id="PTHR45951:SF3">
    <property type="entry name" value="PROTEIN DISPATCHED"/>
    <property type="match status" value="1"/>
</dbReference>
<evidence type="ECO:0000256" key="8">
    <source>
        <dbReference type="SAM" id="Phobius"/>
    </source>
</evidence>
<comment type="subcellular location">
    <subcellularLocation>
        <location evidence="1">Membrane</location>
        <topology evidence="1">Multi-pass membrane protein</topology>
    </subcellularLocation>
</comment>
<evidence type="ECO:0000256" key="7">
    <source>
        <dbReference type="SAM" id="MobiDB-lite"/>
    </source>
</evidence>
<feature type="transmembrane region" description="Helical" evidence="8">
    <location>
        <begin position="420"/>
        <end position="439"/>
    </location>
</feature>
<dbReference type="GO" id="GO:0016020">
    <property type="term" value="C:membrane"/>
    <property type="evidence" value="ECO:0007669"/>
    <property type="project" value="UniProtKB-SubCell"/>
</dbReference>